<protein>
    <submittedName>
        <fullName evidence="1">SusC/RagA family TonB-linked outer membrane protein</fullName>
    </submittedName>
</protein>
<proteinExistence type="predicted"/>
<keyword evidence="2" id="KW-1185">Reference proteome</keyword>
<organism evidence="1 2">
    <name type="scientific">Hymenobacter qilianensis</name>
    <dbReference type="NCBI Taxonomy" id="1385715"/>
    <lineage>
        <taxon>Bacteria</taxon>
        <taxon>Pseudomonadati</taxon>
        <taxon>Bacteroidota</taxon>
        <taxon>Cytophagia</taxon>
        <taxon>Cytophagales</taxon>
        <taxon>Hymenobacteraceae</taxon>
        <taxon>Hymenobacter</taxon>
    </lineage>
</organism>
<dbReference type="Proteomes" id="UP000605392">
    <property type="component" value="Unassembled WGS sequence"/>
</dbReference>
<sequence length="1059" mass="115279">MLQLYNSVRWLPLTVVVGLAPASVFAQTDQTVTGRVVTATDKSGLPGVTVVVKGTTTGTSTNPDGSFTLTAPAGATLTISSIGYVTQEVPASASPISVALAEDVTQLADVVVVGYGTQKKSDVTGALSSVSEEKIKQVPVQNLTQALQGRAAGVDVAGGNFRPGETPAIRIRGNRSVRASNEPLYVVDGIPLAQGTGLNDFNPDDIESVEVLKDASATAIYGSRGANGVVIVTTKRGKEGKFNISYNTYGSFDRPLRLPELFDAAEFADVRREAYRTSGSYTTPYPNPVNDFTLFGTDPNVWANIAGAYTWRDFDARIPETREATEEEKARYALYGFPNVTQIPIYDPSKIRSFDWQDAALRNAFTQNHQLSASGGSENLRASLSVGYLNQEGIQPGQDFTRYTARATFDFKVNKIISVGGSTNASLGIQNVGPDIYGKAVGQLPYATPYNAEGVFQTNPGADANILNPLLDPENTFSERRVARFFTSLYAEARLLEGLRYRLNVGPDFRNARNGQFRSARSTGQGGGANAVSFAQYDQNQNFTYVVENLLFYDKQLTADHSLGVTLLQSIQQDRSEGSSISATNLPYDSQKWYNLGSTNNAAAQSFGSGPFIQRQLMSWMGRVNYSFRDKYVLTATGRADGASVLAEGRKWAFFPSVALAWKLQEEGFFKDIAMLSELKLRGGYGSVGQASVDPYTTGGTLQQTPYVWDETPAYGYTPTPGTLPNTLGGLPNSELEWERTNTVNVGLDFGLFKNRINGSVEVYRANTTGLLLPRALPTVSGFNNVLQNIGATRNTGVEATVSTVNVETIKFRWGSDFVFTKNKEEFVELASGKQDDLGNRWFIGEPLGVYYDYKYEGIWQSYDTEGLTRYNVRPGTIKVVDVNNDGQINTQDQIVLGSNRPKWSGSVSNSFSYGGFDLSFLVYARVGQMLATGFRPGLGGRFPGQKVDYWTPANPTTEEPRPNSQQDIATFGDALRYQDGSFAKVRSISLTYNLPKELASKFYSSNLSVYVNAVNPFLITKFKGLDPEATDIGTTSGELAQARNLSTKSLVLGLRIGF</sequence>
<dbReference type="EMBL" id="BMFN01000002">
    <property type="protein sequence ID" value="GGF65663.1"/>
    <property type="molecule type" value="Genomic_DNA"/>
</dbReference>
<evidence type="ECO:0000313" key="2">
    <source>
        <dbReference type="Proteomes" id="UP000605392"/>
    </source>
</evidence>
<gene>
    <name evidence="1" type="ORF">GCM10011375_20790</name>
</gene>
<name>A0ACB5PRY1_9BACT</name>
<comment type="caution">
    <text evidence="1">The sequence shown here is derived from an EMBL/GenBank/DDBJ whole genome shotgun (WGS) entry which is preliminary data.</text>
</comment>
<accession>A0ACB5PRY1</accession>
<reference evidence="1 2" key="1">
    <citation type="journal article" date="2019" name="Int. J. Syst. Evol. Microbiol.">
        <title>The Global Catalogue of Microorganisms (GCM) 10K type strain sequencing project: providing services to taxonomists for standard genome sequencing and annotation.</title>
        <authorList>
            <consortium name="The Broad Institute Genomics Platform"/>
            <consortium name="The Broad Institute Genome Sequencing Center for Infectious Disease"/>
            <person name="Wu L."/>
            <person name="Ma J."/>
        </authorList>
    </citation>
    <scope>NUCLEOTIDE SEQUENCE [LARGE SCALE GENOMIC DNA]</scope>
    <source>
        <strain evidence="1 2">CGMCC 1.12720</strain>
    </source>
</reference>
<evidence type="ECO:0000313" key="1">
    <source>
        <dbReference type="EMBL" id="GGF65663.1"/>
    </source>
</evidence>